<dbReference type="SMART" id="SM00382">
    <property type="entry name" value="AAA"/>
    <property type="match status" value="1"/>
</dbReference>
<gene>
    <name evidence="5" type="ORF">GX355_05345</name>
</gene>
<feature type="domain" description="ABC transporter" evidence="4">
    <location>
        <begin position="9"/>
        <end position="235"/>
    </location>
</feature>
<evidence type="ECO:0000256" key="2">
    <source>
        <dbReference type="ARBA" id="ARBA00022741"/>
    </source>
</evidence>
<proteinExistence type="predicted"/>
<dbReference type="Gene3D" id="3.40.50.300">
    <property type="entry name" value="P-loop containing nucleotide triphosphate hydrolases"/>
    <property type="match status" value="1"/>
</dbReference>
<dbReference type="RefSeq" id="WP_276647841.1">
    <property type="nucleotide sequence ID" value="NZ_JAAYSM010000166.1"/>
</dbReference>
<evidence type="ECO:0000259" key="4">
    <source>
        <dbReference type="PROSITE" id="PS50893"/>
    </source>
</evidence>
<dbReference type="Proteomes" id="UP000541058">
    <property type="component" value="Unassembled WGS sequence"/>
</dbReference>
<dbReference type="PANTHER" id="PTHR42788">
    <property type="entry name" value="TAURINE IMPORT ATP-BINDING PROTEIN-RELATED"/>
    <property type="match status" value="1"/>
</dbReference>
<dbReference type="PROSITE" id="PS00211">
    <property type="entry name" value="ABC_TRANSPORTER_1"/>
    <property type="match status" value="1"/>
</dbReference>
<reference evidence="5 6" key="1">
    <citation type="journal article" date="2020" name="Biotechnol. Biofuels">
        <title>New insights from the biogas microbiome by comprehensive genome-resolved metagenomics of nearly 1600 species originating from multiple anaerobic digesters.</title>
        <authorList>
            <person name="Campanaro S."/>
            <person name="Treu L."/>
            <person name="Rodriguez-R L.M."/>
            <person name="Kovalovszki A."/>
            <person name="Ziels R.M."/>
            <person name="Maus I."/>
            <person name="Zhu X."/>
            <person name="Kougias P.G."/>
            <person name="Basile A."/>
            <person name="Luo G."/>
            <person name="Schluter A."/>
            <person name="Konstantinidis K.T."/>
            <person name="Angelidaki I."/>
        </authorList>
    </citation>
    <scope>NUCLEOTIDE SEQUENCE [LARGE SCALE GENOMIC DNA]</scope>
    <source>
        <strain evidence="5">AS23ysBPME_34</strain>
    </source>
</reference>
<keyword evidence="2" id="KW-0547">Nucleotide-binding</keyword>
<sequence length="254" mass="29434">MTLKSNHVLQFKNVSFNYHQSHDILSDLNFEIKSGEFVSIVGASGTGKSTIFRLIVGLEQPNKGTIYLNDKVEEHRLGKVGYMPQKDLLIPWRTVLENVALPLESKHRNYDKERVLHELESVGLEHTHDKYPDQLSGGMRQRVSFLRASQSKADLLLLDEPFSALDAMTKIQMQEWLLKQWDRTKTSIVFITHDILEALFLSDKIIVIHETPIRLVEEFNVPLMRPRNRDQLDTSKLIQLKNELMDIFQSQVTR</sequence>
<evidence type="ECO:0000256" key="1">
    <source>
        <dbReference type="ARBA" id="ARBA00022448"/>
    </source>
</evidence>
<dbReference type="InterPro" id="IPR003439">
    <property type="entry name" value="ABC_transporter-like_ATP-bd"/>
</dbReference>
<evidence type="ECO:0000313" key="5">
    <source>
        <dbReference type="EMBL" id="NLJ18268.1"/>
    </source>
</evidence>
<dbReference type="PROSITE" id="PS50893">
    <property type="entry name" value="ABC_TRANSPORTER_2"/>
    <property type="match status" value="1"/>
</dbReference>
<protein>
    <submittedName>
        <fullName evidence="5">ABC transporter ATP-binding protein</fullName>
    </submittedName>
</protein>
<accession>A0A7X8H018</accession>
<dbReference type="GO" id="GO:0016887">
    <property type="term" value="F:ATP hydrolysis activity"/>
    <property type="evidence" value="ECO:0007669"/>
    <property type="project" value="InterPro"/>
</dbReference>
<dbReference type="AlphaFoldDB" id="A0A7X8H018"/>
<dbReference type="InterPro" id="IPR050166">
    <property type="entry name" value="ABC_transporter_ATP-bind"/>
</dbReference>
<dbReference type="CDD" id="cd03293">
    <property type="entry name" value="ABC_NrtD_SsuB_transporters"/>
    <property type="match status" value="1"/>
</dbReference>
<evidence type="ECO:0000256" key="3">
    <source>
        <dbReference type="ARBA" id="ARBA00022840"/>
    </source>
</evidence>
<dbReference type="PANTHER" id="PTHR42788:SF2">
    <property type="entry name" value="ABC TRANSPORTER ATP-BINDING PROTEIN"/>
    <property type="match status" value="1"/>
</dbReference>
<evidence type="ECO:0000313" key="6">
    <source>
        <dbReference type="Proteomes" id="UP000541058"/>
    </source>
</evidence>
<dbReference type="InterPro" id="IPR017871">
    <property type="entry name" value="ABC_transporter-like_CS"/>
</dbReference>
<dbReference type="Pfam" id="PF00005">
    <property type="entry name" value="ABC_tran"/>
    <property type="match status" value="1"/>
</dbReference>
<comment type="caution">
    <text evidence="5">The sequence shown here is derived from an EMBL/GenBank/DDBJ whole genome shotgun (WGS) entry which is preliminary data.</text>
</comment>
<dbReference type="InterPro" id="IPR027417">
    <property type="entry name" value="P-loop_NTPase"/>
</dbReference>
<dbReference type="InterPro" id="IPR003593">
    <property type="entry name" value="AAA+_ATPase"/>
</dbReference>
<name>A0A7X8H018_9LACT</name>
<organism evidence="5 6">
    <name type="scientific">Globicatella sulfidifaciens</name>
    <dbReference type="NCBI Taxonomy" id="136093"/>
    <lineage>
        <taxon>Bacteria</taxon>
        <taxon>Bacillati</taxon>
        <taxon>Bacillota</taxon>
        <taxon>Bacilli</taxon>
        <taxon>Lactobacillales</taxon>
        <taxon>Aerococcaceae</taxon>
        <taxon>Globicatella</taxon>
    </lineage>
</organism>
<keyword evidence="1" id="KW-0813">Transport</keyword>
<keyword evidence="3 5" id="KW-0067">ATP-binding</keyword>
<dbReference type="GO" id="GO:0005524">
    <property type="term" value="F:ATP binding"/>
    <property type="evidence" value="ECO:0007669"/>
    <property type="project" value="UniProtKB-KW"/>
</dbReference>
<dbReference type="SUPFAM" id="SSF52540">
    <property type="entry name" value="P-loop containing nucleoside triphosphate hydrolases"/>
    <property type="match status" value="1"/>
</dbReference>
<dbReference type="EMBL" id="JAAYSM010000166">
    <property type="protein sequence ID" value="NLJ18268.1"/>
    <property type="molecule type" value="Genomic_DNA"/>
</dbReference>